<organism evidence="10">
    <name type="scientific">marine metagenome</name>
    <dbReference type="NCBI Taxonomy" id="408172"/>
    <lineage>
        <taxon>unclassified sequences</taxon>
        <taxon>metagenomes</taxon>
        <taxon>ecological metagenomes</taxon>
    </lineage>
</organism>
<dbReference type="Gene3D" id="3.20.20.70">
    <property type="entry name" value="Aldolase class I"/>
    <property type="match status" value="1"/>
</dbReference>
<dbReference type="NCBIfam" id="TIGR00262">
    <property type="entry name" value="trpA"/>
    <property type="match status" value="1"/>
</dbReference>
<dbReference type="Pfam" id="PF00290">
    <property type="entry name" value="Trp_syntA"/>
    <property type="match status" value="1"/>
</dbReference>
<evidence type="ECO:0000256" key="2">
    <source>
        <dbReference type="ARBA" id="ARBA00004733"/>
    </source>
</evidence>
<dbReference type="AlphaFoldDB" id="A0A381N165"/>
<dbReference type="EC" id="4.2.1.20" evidence="4"/>
<keyword evidence="7" id="KW-0057">Aromatic amino acid biosynthesis</keyword>
<dbReference type="PANTHER" id="PTHR43406">
    <property type="entry name" value="TRYPTOPHAN SYNTHASE, ALPHA CHAIN"/>
    <property type="match status" value="1"/>
</dbReference>
<dbReference type="UniPathway" id="UPA00035">
    <property type="reaction ID" value="UER00044"/>
</dbReference>
<protein>
    <recommendedName>
        <fullName evidence="4">tryptophan synthase</fullName>
        <ecNumber evidence="4">4.2.1.20</ecNumber>
    </recommendedName>
</protein>
<dbReference type="HAMAP" id="MF_00131">
    <property type="entry name" value="Trp_synth_alpha"/>
    <property type="match status" value="1"/>
</dbReference>
<keyword evidence="8" id="KW-0456">Lyase</keyword>
<dbReference type="InterPro" id="IPR002028">
    <property type="entry name" value="Trp_synthase_suA"/>
</dbReference>
<dbReference type="GO" id="GO:0005829">
    <property type="term" value="C:cytosol"/>
    <property type="evidence" value="ECO:0007669"/>
    <property type="project" value="TreeGrafter"/>
</dbReference>
<dbReference type="SUPFAM" id="SSF51366">
    <property type="entry name" value="Ribulose-phoshate binding barrel"/>
    <property type="match status" value="1"/>
</dbReference>
<dbReference type="InterPro" id="IPR011060">
    <property type="entry name" value="RibuloseP-bd_barrel"/>
</dbReference>
<dbReference type="PANTHER" id="PTHR43406:SF1">
    <property type="entry name" value="TRYPTOPHAN SYNTHASE ALPHA CHAIN, CHLOROPLASTIC"/>
    <property type="match status" value="1"/>
</dbReference>
<dbReference type="InterPro" id="IPR013785">
    <property type="entry name" value="Aldolase_TIM"/>
</dbReference>
<comment type="function">
    <text evidence="1">The alpha subunit is responsible for the aldol cleavage of indoleglycerol phosphate to indole and glyceraldehyde 3-phosphate.</text>
</comment>
<gene>
    <name evidence="10" type="ORF">METZ01_LOCUS1109</name>
</gene>
<proteinExistence type="inferred from homology"/>
<dbReference type="GO" id="GO:0004834">
    <property type="term" value="F:tryptophan synthase activity"/>
    <property type="evidence" value="ECO:0007669"/>
    <property type="project" value="UniProtKB-EC"/>
</dbReference>
<evidence type="ECO:0000256" key="3">
    <source>
        <dbReference type="ARBA" id="ARBA00011270"/>
    </source>
</evidence>
<reference evidence="10" key="1">
    <citation type="submission" date="2018-05" db="EMBL/GenBank/DDBJ databases">
        <authorList>
            <person name="Lanie J.A."/>
            <person name="Ng W.-L."/>
            <person name="Kazmierczak K.M."/>
            <person name="Andrzejewski T.M."/>
            <person name="Davidsen T.M."/>
            <person name="Wayne K.J."/>
            <person name="Tettelin H."/>
            <person name="Glass J.I."/>
            <person name="Rusch D."/>
            <person name="Podicherti R."/>
            <person name="Tsui H.-C.T."/>
            <person name="Winkler M.E."/>
        </authorList>
    </citation>
    <scope>NUCLEOTIDE SEQUENCE</scope>
</reference>
<name>A0A381N165_9ZZZZ</name>
<evidence type="ECO:0000256" key="6">
    <source>
        <dbReference type="ARBA" id="ARBA00022822"/>
    </source>
</evidence>
<feature type="non-terminal residue" evidence="10">
    <location>
        <position position="1"/>
    </location>
</feature>
<dbReference type="CDD" id="cd04724">
    <property type="entry name" value="Tryptophan_synthase_alpha"/>
    <property type="match status" value="1"/>
</dbReference>
<evidence type="ECO:0000256" key="9">
    <source>
        <dbReference type="ARBA" id="ARBA00049047"/>
    </source>
</evidence>
<evidence type="ECO:0000256" key="1">
    <source>
        <dbReference type="ARBA" id="ARBA00003365"/>
    </source>
</evidence>
<evidence type="ECO:0000256" key="7">
    <source>
        <dbReference type="ARBA" id="ARBA00023141"/>
    </source>
</evidence>
<evidence type="ECO:0000256" key="5">
    <source>
        <dbReference type="ARBA" id="ARBA00022605"/>
    </source>
</evidence>
<comment type="subunit">
    <text evidence="3">Tetramer of two alpha and two beta chains.</text>
</comment>
<accession>A0A381N165</accession>
<sequence length="227" mass="24461">VDLVCTAADAGADMVEIGIPFSDPQADGPVIQASSQLALDKGITLKMIFEQVQEIRTRTDVPIALMGYYNSILKMGHDSFLDHCVLAGVDGVILPDLPLHEAKPFCESAKSQGVFPILLVAPNTTSERIRNISELAGGLIYAVSILGVTGNDLSSKDALRSYLIRVRKNSAAPFVVGFGISTREDVLWFNQYADGVVVGSAIIKNMDGKDDIFQTTKEFIQTLKGIT</sequence>
<comment type="pathway">
    <text evidence="2">Amino-acid biosynthesis; L-tryptophan biosynthesis; L-tryptophan from chorismate: step 5/5.</text>
</comment>
<dbReference type="FunFam" id="3.20.20.70:FF:000037">
    <property type="entry name" value="Tryptophan synthase alpha chain"/>
    <property type="match status" value="1"/>
</dbReference>
<keyword evidence="5" id="KW-0028">Amino-acid biosynthesis</keyword>
<evidence type="ECO:0000313" key="10">
    <source>
        <dbReference type="EMBL" id="SUZ48255.1"/>
    </source>
</evidence>
<keyword evidence="6" id="KW-0822">Tryptophan biosynthesis</keyword>
<evidence type="ECO:0000256" key="8">
    <source>
        <dbReference type="ARBA" id="ARBA00023239"/>
    </source>
</evidence>
<evidence type="ECO:0000256" key="4">
    <source>
        <dbReference type="ARBA" id="ARBA00012043"/>
    </source>
</evidence>
<dbReference type="EMBL" id="UINC01000059">
    <property type="protein sequence ID" value="SUZ48255.1"/>
    <property type="molecule type" value="Genomic_DNA"/>
</dbReference>
<comment type="catalytic activity">
    <reaction evidence="9">
        <text>(1S,2R)-1-C-(indol-3-yl)glycerol 3-phosphate + L-serine = D-glyceraldehyde 3-phosphate + L-tryptophan + H2O</text>
        <dbReference type="Rhea" id="RHEA:10532"/>
        <dbReference type="ChEBI" id="CHEBI:15377"/>
        <dbReference type="ChEBI" id="CHEBI:33384"/>
        <dbReference type="ChEBI" id="CHEBI:57912"/>
        <dbReference type="ChEBI" id="CHEBI:58866"/>
        <dbReference type="ChEBI" id="CHEBI:59776"/>
        <dbReference type="EC" id="4.2.1.20"/>
    </reaction>
</comment>